<feature type="region of interest" description="Disordered" evidence="1">
    <location>
        <begin position="159"/>
        <end position="194"/>
    </location>
</feature>
<feature type="non-terminal residue" evidence="2">
    <location>
        <position position="194"/>
    </location>
</feature>
<evidence type="ECO:0000256" key="1">
    <source>
        <dbReference type="SAM" id="MobiDB-lite"/>
    </source>
</evidence>
<accession>A0A5J4WLB5</accession>
<name>A0A5J4WLB5_9EUKA</name>
<protein>
    <recommendedName>
        <fullName evidence="4">Reverse transcriptase RNase H-like domain-containing protein</fullName>
    </recommendedName>
</protein>
<organism evidence="2 3">
    <name type="scientific">Streblomastix strix</name>
    <dbReference type="NCBI Taxonomy" id="222440"/>
    <lineage>
        <taxon>Eukaryota</taxon>
        <taxon>Metamonada</taxon>
        <taxon>Preaxostyla</taxon>
        <taxon>Oxymonadida</taxon>
        <taxon>Streblomastigidae</taxon>
        <taxon>Streblomastix</taxon>
    </lineage>
</organism>
<evidence type="ECO:0000313" key="3">
    <source>
        <dbReference type="Proteomes" id="UP000324800"/>
    </source>
</evidence>
<comment type="caution">
    <text evidence="2">The sequence shown here is derived from an EMBL/GenBank/DDBJ whole genome shotgun (WGS) entry which is preliminary data.</text>
</comment>
<dbReference type="Proteomes" id="UP000324800">
    <property type="component" value="Unassembled WGS sequence"/>
</dbReference>
<gene>
    <name evidence="2" type="ORF">EZS28_009307</name>
</gene>
<proteinExistence type="predicted"/>
<feature type="compositionally biased region" description="Basic and acidic residues" evidence="1">
    <location>
        <begin position="170"/>
        <end position="182"/>
    </location>
</feature>
<reference evidence="2 3" key="1">
    <citation type="submission" date="2019-03" db="EMBL/GenBank/DDBJ databases">
        <title>Single cell metagenomics reveals metabolic interactions within the superorganism composed of flagellate Streblomastix strix and complex community of Bacteroidetes bacteria on its surface.</title>
        <authorList>
            <person name="Treitli S.C."/>
            <person name="Kolisko M."/>
            <person name="Husnik F."/>
            <person name="Keeling P."/>
            <person name="Hampl V."/>
        </authorList>
    </citation>
    <scope>NUCLEOTIDE SEQUENCE [LARGE SCALE GENOMIC DNA]</scope>
    <source>
        <strain evidence="2">ST1C</strain>
    </source>
</reference>
<dbReference type="EMBL" id="SNRW01001754">
    <property type="protein sequence ID" value="KAA6395165.1"/>
    <property type="molecule type" value="Genomic_DNA"/>
</dbReference>
<sequence length="194" mass="22304">MIKAVAMLKGLGWKMRLCTCNQSSNQMKLSAVQMSLGLFSEILQEKEALCIRIDNVVTEFYLRRWRTKREMFQLPRKVRKLLTQLGIRIQTQHIPGVRSQILDIMSRMEISEDQKLDQAILQIASEQLQIFTTIDGFANRTNKQQKIYCKQAIEAVNNEPYSLGESGSDSDTRSNNDTERTETISGRPSRSKDN</sequence>
<evidence type="ECO:0000313" key="2">
    <source>
        <dbReference type="EMBL" id="KAA6395165.1"/>
    </source>
</evidence>
<evidence type="ECO:0008006" key="4">
    <source>
        <dbReference type="Google" id="ProtNLM"/>
    </source>
</evidence>
<dbReference type="AlphaFoldDB" id="A0A5J4WLB5"/>